<reference evidence="1" key="1">
    <citation type="submission" date="2021-05" db="EMBL/GenBank/DDBJ databases">
        <authorList>
            <person name="Pan Q."/>
            <person name="Jouanno E."/>
            <person name="Zahm M."/>
            <person name="Klopp C."/>
            <person name="Cabau C."/>
            <person name="Louis A."/>
            <person name="Berthelot C."/>
            <person name="Parey E."/>
            <person name="Roest Crollius H."/>
            <person name="Montfort J."/>
            <person name="Robinson-Rechavi M."/>
            <person name="Bouchez O."/>
            <person name="Lampietro C."/>
            <person name="Lopez Roques C."/>
            <person name="Donnadieu C."/>
            <person name="Postlethwait J."/>
            <person name="Bobe J."/>
            <person name="Dillon D."/>
            <person name="Chandos A."/>
            <person name="von Hippel F."/>
            <person name="Guiguen Y."/>
        </authorList>
    </citation>
    <scope>NUCLEOTIDE SEQUENCE</scope>
    <source>
        <strain evidence="1">YG-Jan2019</strain>
    </source>
</reference>
<name>A0ACC2FYC9_DALPE</name>
<gene>
    <name evidence="1" type="ORF">DPEC_G00236550</name>
</gene>
<proteinExistence type="predicted"/>
<accession>A0ACC2FYC9</accession>
<dbReference type="Proteomes" id="UP001157502">
    <property type="component" value="Chromosome 20"/>
</dbReference>
<dbReference type="EMBL" id="CM055747">
    <property type="protein sequence ID" value="KAJ7996386.1"/>
    <property type="molecule type" value="Genomic_DNA"/>
</dbReference>
<evidence type="ECO:0000313" key="1">
    <source>
        <dbReference type="EMBL" id="KAJ7996386.1"/>
    </source>
</evidence>
<keyword evidence="2" id="KW-1185">Reference proteome</keyword>
<comment type="caution">
    <text evidence="1">The sequence shown here is derived from an EMBL/GenBank/DDBJ whole genome shotgun (WGS) entry which is preliminary data.</text>
</comment>
<evidence type="ECO:0000313" key="2">
    <source>
        <dbReference type="Proteomes" id="UP001157502"/>
    </source>
</evidence>
<sequence>MTVTHALRILVTQKRSKVWLYFTRKDANAVICNSCKSLISAMGGTTSNMQKHLATQHAIRLQDCRVFDSLLLSDPTTSESSSSGANETASAINAKGPAESGGGQFPRAGETGPAGEEGAQDGALQGERDERESGATADIRTAQPSYHPETPEEGEEGQEETSGGSGVRVQAS</sequence>
<protein>
    <submittedName>
        <fullName evidence="1">Uncharacterized protein</fullName>
    </submittedName>
</protein>
<organism evidence="1 2">
    <name type="scientific">Dallia pectoralis</name>
    <name type="common">Alaska blackfish</name>
    <dbReference type="NCBI Taxonomy" id="75939"/>
    <lineage>
        <taxon>Eukaryota</taxon>
        <taxon>Metazoa</taxon>
        <taxon>Chordata</taxon>
        <taxon>Craniata</taxon>
        <taxon>Vertebrata</taxon>
        <taxon>Euteleostomi</taxon>
        <taxon>Actinopterygii</taxon>
        <taxon>Neopterygii</taxon>
        <taxon>Teleostei</taxon>
        <taxon>Protacanthopterygii</taxon>
        <taxon>Esociformes</taxon>
        <taxon>Umbridae</taxon>
        <taxon>Dallia</taxon>
    </lineage>
</organism>